<accession>A0A3S5C6Q6</accession>
<organism evidence="1 2">
    <name type="scientific">Protopolystoma xenopodis</name>
    <dbReference type="NCBI Taxonomy" id="117903"/>
    <lineage>
        <taxon>Eukaryota</taxon>
        <taxon>Metazoa</taxon>
        <taxon>Spiralia</taxon>
        <taxon>Lophotrochozoa</taxon>
        <taxon>Platyhelminthes</taxon>
        <taxon>Monogenea</taxon>
        <taxon>Polyopisthocotylea</taxon>
        <taxon>Polystomatidea</taxon>
        <taxon>Polystomatidae</taxon>
        <taxon>Protopolystoma</taxon>
    </lineage>
</organism>
<sequence length="247" mass="26818">MQQPTKSYDAALRSQSEVQEVSRISAGHLSWFGFYVIVQQGFIVVVGPCADDLFAQIYNHSYKAISLQLPAFSQSPISQSHADIKLYGTSPPVPPRRLTSSRLLREASVWSCRAASDRTSSANYNNVTCGGNNFANTDQPTVAGANMPTSAAQSGTEAAYGNREVMLKSFRTCDTCASRTGPTRKGVSNSAVAMDHVCPSRELRLISSWPSSIARLEDCNPAQEAVVVGRNDYLHLNSSVSLMPKMF</sequence>
<gene>
    <name evidence="1" type="ORF">PXEA_LOCUS32447</name>
</gene>
<comment type="caution">
    <text evidence="1">The sequence shown here is derived from an EMBL/GenBank/DDBJ whole genome shotgun (WGS) entry which is preliminary data.</text>
</comment>
<dbReference type="EMBL" id="CAAALY010259752">
    <property type="protein sequence ID" value="VEL39007.1"/>
    <property type="molecule type" value="Genomic_DNA"/>
</dbReference>
<keyword evidence="2" id="KW-1185">Reference proteome</keyword>
<name>A0A3S5C6Q6_9PLAT</name>
<dbReference type="AlphaFoldDB" id="A0A3S5C6Q6"/>
<protein>
    <submittedName>
        <fullName evidence="1">Uncharacterized protein</fullName>
    </submittedName>
</protein>
<dbReference type="Proteomes" id="UP000784294">
    <property type="component" value="Unassembled WGS sequence"/>
</dbReference>
<proteinExistence type="predicted"/>
<evidence type="ECO:0000313" key="1">
    <source>
        <dbReference type="EMBL" id="VEL39007.1"/>
    </source>
</evidence>
<evidence type="ECO:0000313" key="2">
    <source>
        <dbReference type="Proteomes" id="UP000784294"/>
    </source>
</evidence>
<reference evidence="1" key="1">
    <citation type="submission" date="2018-11" db="EMBL/GenBank/DDBJ databases">
        <authorList>
            <consortium name="Pathogen Informatics"/>
        </authorList>
    </citation>
    <scope>NUCLEOTIDE SEQUENCE</scope>
</reference>